<organism evidence="3 4">
    <name type="scientific">Acrodontium crateriforme</name>
    <dbReference type="NCBI Taxonomy" id="150365"/>
    <lineage>
        <taxon>Eukaryota</taxon>
        <taxon>Fungi</taxon>
        <taxon>Dikarya</taxon>
        <taxon>Ascomycota</taxon>
        <taxon>Pezizomycotina</taxon>
        <taxon>Dothideomycetes</taxon>
        <taxon>Dothideomycetidae</taxon>
        <taxon>Mycosphaerellales</taxon>
        <taxon>Teratosphaeriaceae</taxon>
        <taxon>Acrodontium</taxon>
    </lineage>
</organism>
<dbReference type="AlphaFoldDB" id="A0AAQ3R9W4"/>
<evidence type="ECO:0000256" key="2">
    <source>
        <dbReference type="SAM" id="Phobius"/>
    </source>
</evidence>
<dbReference type="Proteomes" id="UP001303373">
    <property type="component" value="Chromosome 2"/>
</dbReference>
<feature type="region of interest" description="Disordered" evidence="1">
    <location>
        <begin position="1"/>
        <end position="66"/>
    </location>
</feature>
<name>A0AAQ3R9W4_9PEZI</name>
<accession>A0AAQ3R9W4</accession>
<keyword evidence="2" id="KW-0472">Membrane</keyword>
<dbReference type="PANTHER" id="PTHR37919">
    <property type="entry name" value="PROTEIN CBG05606"/>
    <property type="match status" value="1"/>
</dbReference>
<keyword evidence="2" id="KW-1133">Transmembrane helix</keyword>
<dbReference type="EMBL" id="CP138581">
    <property type="protein sequence ID" value="WPG98437.1"/>
    <property type="molecule type" value="Genomic_DNA"/>
</dbReference>
<dbReference type="PANTHER" id="PTHR37919:SF2">
    <property type="entry name" value="EXPERA DOMAIN-CONTAINING PROTEIN"/>
    <property type="match status" value="1"/>
</dbReference>
<feature type="transmembrane region" description="Helical" evidence="2">
    <location>
        <begin position="186"/>
        <end position="209"/>
    </location>
</feature>
<evidence type="ECO:0000256" key="1">
    <source>
        <dbReference type="SAM" id="MobiDB-lite"/>
    </source>
</evidence>
<evidence type="ECO:0008006" key="5">
    <source>
        <dbReference type="Google" id="ProtNLM"/>
    </source>
</evidence>
<gene>
    <name evidence="3" type="ORF">R9X50_00122700</name>
</gene>
<keyword evidence="2" id="KW-0812">Transmembrane</keyword>
<feature type="compositionally biased region" description="Low complexity" evidence="1">
    <location>
        <begin position="25"/>
        <end position="66"/>
    </location>
</feature>
<reference evidence="3 4" key="1">
    <citation type="submission" date="2023-11" db="EMBL/GenBank/DDBJ databases">
        <title>An acidophilic fungus is an integral part of prey digestion in a carnivorous sundew plant.</title>
        <authorList>
            <person name="Tsai I.J."/>
        </authorList>
    </citation>
    <scope>NUCLEOTIDE SEQUENCE [LARGE SCALE GENOMIC DNA]</scope>
    <source>
        <strain evidence="3">169a</strain>
    </source>
</reference>
<feature type="transmembrane region" description="Helical" evidence="2">
    <location>
        <begin position="229"/>
        <end position="250"/>
    </location>
</feature>
<evidence type="ECO:0000313" key="3">
    <source>
        <dbReference type="EMBL" id="WPG98437.1"/>
    </source>
</evidence>
<sequence>MVATRNHPKEFQTPPTESPTKRSTRTSSGTTPARTRAASPPDSAGRASSSTIATRARTSSPTTWSHTPSNLTLGWLAISLPLVMWDTGYVLLRPYTMPGGILHKPIWAPYELYGTIDHVYGWKAYHAKSGWTAAQGSVNAIETLAYFVYLYIVYTHGKPEKKQGRGAPELSTLGKLAESRTVTGRMAALAVLIAYTAATVTFWKTVLYWLIEALSGFDNIGHNTPIDLLFLWIIPNGAWLVLPLYMTYVYGAEIIQGLTMATGEKKTQ</sequence>
<proteinExistence type="predicted"/>
<evidence type="ECO:0000313" key="4">
    <source>
        <dbReference type="Proteomes" id="UP001303373"/>
    </source>
</evidence>
<feature type="transmembrane region" description="Helical" evidence="2">
    <location>
        <begin position="73"/>
        <end position="92"/>
    </location>
</feature>
<keyword evidence="4" id="KW-1185">Reference proteome</keyword>
<protein>
    <recommendedName>
        <fullName evidence="5">C6 transcription factor</fullName>
    </recommendedName>
</protein>